<keyword evidence="3" id="KW-1185">Reference proteome</keyword>
<dbReference type="PANTHER" id="PTHR35123:SF2">
    <property type="entry name" value="UBIQUITIN CARBOXYL-TERMINAL HYDROLASE-LIKE PROTEIN"/>
    <property type="match status" value="1"/>
</dbReference>
<evidence type="ECO:0000313" key="2">
    <source>
        <dbReference type="EMBL" id="GAA0165567.1"/>
    </source>
</evidence>
<feature type="region of interest" description="Disordered" evidence="1">
    <location>
        <begin position="1"/>
        <end position="44"/>
    </location>
</feature>
<protein>
    <submittedName>
        <fullName evidence="2">Uncharacterized protein</fullName>
    </submittedName>
</protein>
<evidence type="ECO:0000256" key="1">
    <source>
        <dbReference type="SAM" id="MobiDB-lite"/>
    </source>
</evidence>
<dbReference type="EMBL" id="BAABME010005418">
    <property type="protein sequence ID" value="GAA0165567.1"/>
    <property type="molecule type" value="Genomic_DNA"/>
</dbReference>
<reference evidence="2 3" key="1">
    <citation type="submission" date="2024-01" db="EMBL/GenBank/DDBJ databases">
        <title>The complete chloroplast genome sequence of Lithospermum erythrorhizon: insights into the phylogenetic relationship among Boraginaceae species and the maternal lineages of purple gromwells.</title>
        <authorList>
            <person name="Okada T."/>
            <person name="Watanabe K."/>
        </authorList>
    </citation>
    <scope>NUCLEOTIDE SEQUENCE [LARGE SCALE GENOMIC DNA]</scope>
</reference>
<dbReference type="PANTHER" id="PTHR35123">
    <property type="entry name" value="OS07G0633900 PROTEIN-RELATED"/>
    <property type="match status" value="1"/>
</dbReference>
<evidence type="ECO:0000313" key="3">
    <source>
        <dbReference type="Proteomes" id="UP001454036"/>
    </source>
</evidence>
<gene>
    <name evidence="2" type="ORF">LIER_20942</name>
</gene>
<organism evidence="2 3">
    <name type="scientific">Lithospermum erythrorhizon</name>
    <name type="common">Purple gromwell</name>
    <name type="synonym">Lithospermum officinale var. erythrorhizon</name>
    <dbReference type="NCBI Taxonomy" id="34254"/>
    <lineage>
        <taxon>Eukaryota</taxon>
        <taxon>Viridiplantae</taxon>
        <taxon>Streptophyta</taxon>
        <taxon>Embryophyta</taxon>
        <taxon>Tracheophyta</taxon>
        <taxon>Spermatophyta</taxon>
        <taxon>Magnoliopsida</taxon>
        <taxon>eudicotyledons</taxon>
        <taxon>Gunneridae</taxon>
        <taxon>Pentapetalae</taxon>
        <taxon>asterids</taxon>
        <taxon>lamiids</taxon>
        <taxon>Boraginales</taxon>
        <taxon>Boraginaceae</taxon>
        <taxon>Boraginoideae</taxon>
        <taxon>Lithospermeae</taxon>
        <taxon>Lithospermum</taxon>
    </lineage>
</organism>
<name>A0AAV3QU12_LITER</name>
<comment type="caution">
    <text evidence="2">The sequence shown here is derived from an EMBL/GenBank/DDBJ whole genome shotgun (WGS) entry which is preliminary data.</text>
</comment>
<proteinExistence type="predicted"/>
<dbReference type="Proteomes" id="UP001454036">
    <property type="component" value="Unassembled WGS sequence"/>
</dbReference>
<dbReference type="AlphaFoldDB" id="A0AAV3QU12"/>
<sequence>MSGTLKERSRKVSAGKRGGAGGGNDEEGGDGLTNKDDSDEHIKKANGRKVKRVSFFCFRKFNNRKKQLGCFGYPKCCGGGGRRGGGGGGCYLCMKKPVTLESSGESSPTSDPNSSEFSYDMLRSLIGNNHFYDKDCNTHLVTEFDEYRQVSAAPCCDHMKAK</sequence>
<accession>A0AAV3QU12</accession>
<feature type="compositionally biased region" description="Basic and acidic residues" evidence="1">
    <location>
        <begin position="33"/>
        <end position="43"/>
    </location>
</feature>